<dbReference type="EMBL" id="RRYP01003075">
    <property type="protein sequence ID" value="TNV84173.1"/>
    <property type="molecule type" value="Genomic_DNA"/>
</dbReference>
<proteinExistence type="predicted"/>
<accession>A0A8J8NYV7</accession>
<evidence type="ECO:0000313" key="2">
    <source>
        <dbReference type="Proteomes" id="UP000785679"/>
    </source>
</evidence>
<dbReference type="AlphaFoldDB" id="A0A8J8NYV7"/>
<name>A0A8J8NYV7_HALGN</name>
<organism evidence="1 2">
    <name type="scientific">Halteria grandinella</name>
    <dbReference type="NCBI Taxonomy" id="5974"/>
    <lineage>
        <taxon>Eukaryota</taxon>
        <taxon>Sar</taxon>
        <taxon>Alveolata</taxon>
        <taxon>Ciliophora</taxon>
        <taxon>Intramacronucleata</taxon>
        <taxon>Spirotrichea</taxon>
        <taxon>Stichotrichia</taxon>
        <taxon>Sporadotrichida</taxon>
        <taxon>Halteriidae</taxon>
        <taxon>Halteria</taxon>
    </lineage>
</organism>
<sequence>MPALMVELICLQAKLNHLQTFHYQCSSNWSNNTFRLSLFTMCSQEERALFYMTGQSGAQNLTSLLIHQSHASH</sequence>
<protein>
    <submittedName>
        <fullName evidence="1">Uncharacterized protein</fullName>
    </submittedName>
</protein>
<comment type="caution">
    <text evidence="1">The sequence shown here is derived from an EMBL/GenBank/DDBJ whole genome shotgun (WGS) entry which is preliminary data.</text>
</comment>
<reference evidence="1" key="1">
    <citation type="submission" date="2019-06" db="EMBL/GenBank/DDBJ databases">
        <authorList>
            <person name="Zheng W."/>
        </authorList>
    </citation>
    <scope>NUCLEOTIDE SEQUENCE</scope>
    <source>
        <strain evidence="1">QDHG01</strain>
    </source>
</reference>
<evidence type="ECO:0000313" key="1">
    <source>
        <dbReference type="EMBL" id="TNV84173.1"/>
    </source>
</evidence>
<dbReference type="Proteomes" id="UP000785679">
    <property type="component" value="Unassembled WGS sequence"/>
</dbReference>
<gene>
    <name evidence="1" type="ORF">FGO68_gene4739</name>
</gene>
<keyword evidence="2" id="KW-1185">Reference proteome</keyword>